<dbReference type="EMBL" id="CP101637">
    <property type="protein sequence ID" value="WMT80096.1"/>
    <property type="molecule type" value="Genomic_DNA"/>
</dbReference>
<reference evidence="2 3" key="1">
    <citation type="submission" date="2022-07" db="EMBL/GenBank/DDBJ databases">
        <title>Genome sequence of Terrisporobacter mayombei DSM6539.</title>
        <authorList>
            <person name="Boeer T."/>
            <person name="Bengelsdorf F.R."/>
            <person name="Daniel R."/>
            <person name="Poehlein A."/>
        </authorList>
    </citation>
    <scope>NUCLEOTIDE SEQUENCE [LARGE SCALE GENOMIC DNA]</scope>
    <source>
        <strain evidence="2 3">DSM 6539</strain>
    </source>
</reference>
<evidence type="ECO:0000256" key="1">
    <source>
        <dbReference type="SAM" id="Phobius"/>
    </source>
</evidence>
<keyword evidence="1" id="KW-0812">Transmembrane</keyword>
<dbReference type="RefSeq" id="WP_228104362.1">
    <property type="nucleotide sequence ID" value="NZ_CP101637.1"/>
</dbReference>
<keyword evidence="1" id="KW-0472">Membrane</keyword>
<protein>
    <recommendedName>
        <fullName evidence="4">DUF3784 domain-containing protein</fullName>
    </recommendedName>
</protein>
<keyword evidence="3" id="KW-1185">Reference proteome</keyword>
<evidence type="ECO:0008006" key="4">
    <source>
        <dbReference type="Google" id="ProtNLM"/>
    </source>
</evidence>
<evidence type="ECO:0000313" key="3">
    <source>
        <dbReference type="Proteomes" id="UP001235030"/>
    </source>
</evidence>
<gene>
    <name evidence="2" type="ORF">TEMA_04080</name>
</gene>
<keyword evidence="1" id="KW-1133">Transmembrane helix</keyword>
<dbReference type="Proteomes" id="UP001235030">
    <property type="component" value="Chromosome"/>
</dbReference>
<accession>A0ABY9PYT9</accession>
<proteinExistence type="predicted"/>
<sequence>MIGFIIWILGGIAFIVLGIYNYNSKKIVPFGFGQIQKLQVRKEQFNNGLLY</sequence>
<feature type="transmembrane region" description="Helical" evidence="1">
    <location>
        <begin position="6"/>
        <end position="22"/>
    </location>
</feature>
<name>A0ABY9PYT9_9FIRM</name>
<organism evidence="2 3">
    <name type="scientific">Terrisporobacter mayombei</name>
    <dbReference type="NCBI Taxonomy" id="1541"/>
    <lineage>
        <taxon>Bacteria</taxon>
        <taxon>Bacillati</taxon>
        <taxon>Bacillota</taxon>
        <taxon>Clostridia</taxon>
        <taxon>Peptostreptococcales</taxon>
        <taxon>Peptostreptococcaceae</taxon>
        <taxon>Terrisporobacter</taxon>
    </lineage>
</organism>
<evidence type="ECO:0000313" key="2">
    <source>
        <dbReference type="EMBL" id="WMT80096.1"/>
    </source>
</evidence>